<organism evidence="1 2">
    <name type="scientific">Flavobacterium piscis</name>
    <dbReference type="NCBI Taxonomy" id="1114874"/>
    <lineage>
        <taxon>Bacteria</taxon>
        <taxon>Pseudomonadati</taxon>
        <taxon>Bacteroidota</taxon>
        <taxon>Flavobacteriia</taxon>
        <taxon>Flavobacteriales</taxon>
        <taxon>Flavobacteriaceae</taxon>
        <taxon>Flavobacterium</taxon>
    </lineage>
</organism>
<dbReference type="SUPFAM" id="SSF103647">
    <property type="entry name" value="TSP type-3 repeat"/>
    <property type="match status" value="1"/>
</dbReference>
<name>A0ABU1YEN0_9FLAO</name>
<protein>
    <recommendedName>
        <fullName evidence="3">Peptidylprolyl isomerase</fullName>
    </recommendedName>
</protein>
<comment type="caution">
    <text evidence="1">The sequence shown here is derived from an EMBL/GenBank/DDBJ whole genome shotgun (WGS) entry which is preliminary data.</text>
</comment>
<evidence type="ECO:0000313" key="2">
    <source>
        <dbReference type="Proteomes" id="UP001269081"/>
    </source>
</evidence>
<dbReference type="InterPro" id="IPR028974">
    <property type="entry name" value="TSP_type-3_rpt"/>
</dbReference>
<evidence type="ECO:0000313" key="1">
    <source>
        <dbReference type="EMBL" id="MDR7212702.1"/>
    </source>
</evidence>
<dbReference type="EMBL" id="JAVDWQ010000032">
    <property type="protein sequence ID" value="MDR7212702.1"/>
    <property type="molecule type" value="Genomic_DNA"/>
</dbReference>
<dbReference type="InterPro" id="IPR046357">
    <property type="entry name" value="PPIase_dom_sf"/>
</dbReference>
<gene>
    <name evidence="1" type="ORF">J2W48_004667</name>
</gene>
<proteinExistence type="predicted"/>
<dbReference type="Gene3D" id="4.10.1080.10">
    <property type="entry name" value="TSP type-3 repeat"/>
    <property type="match status" value="1"/>
</dbReference>
<dbReference type="Proteomes" id="UP001269081">
    <property type="component" value="Unassembled WGS sequence"/>
</dbReference>
<reference evidence="1 2" key="1">
    <citation type="submission" date="2023-07" db="EMBL/GenBank/DDBJ databases">
        <title>Sorghum-associated microbial communities from plants grown in Nebraska, USA.</title>
        <authorList>
            <person name="Schachtman D."/>
        </authorList>
    </citation>
    <scope>NUCLEOTIDE SEQUENCE [LARGE SCALE GENOMIC DNA]</scope>
    <source>
        <strain evidence="1 2">4129</strain>
    </source>
</reference>
<accession>A0ABU1YEN0</accession>
<sequence>MNKFKYFFILLIALTGFVSCNKDDDNDVKIEPLRDYAEQYATDKATIESYLNTHYIVVTESAGNMEDMDVVIDSIENPATQVPIMSYKANVGTAVFPQLKSKNVDLHGITYELYYLVLREGTGESPLNTDGVLASYSGSYLSDVAKTDKNPEYISTTFFEQVKYPQDFADLTRLVRGWGETFPEFKTGAVVGNDNGTINYTDFGAGVMFLPSGLGYYSGGGSIPAYKPLVFSFKLYQIQRLDHDADGVLDFNEDINGDGYVYDFRNTTLYPNAPVNPDDTDGDGIPDFLDVDDDGDGYTTRLEITKAANEFGVVNGINYGPSRYFPFEAFVVEDDPLTPNVDESLNSEFRGIPAFVKTETVDGVTKNVYDYTTHGRLKIHLDKAHNTLR</sequence>
<dbReference type="Gene3D" id="3.10.50.40">
    <property type="match status" value="1"/>
</dbReference>
<dbReference type="PROSITE" id="PS51257">
    <property type="entry name" value="PROKAR_LIPOPROTEIN"/>
    <property type="match status" value="1"/>
</dbReference>
<keyword evidence="2" id="KW-1185">Reference proteome</keyword>
<dbReference type="RefSeq" id="WP_310284469.1">
    <property type="nucleotide sequence ID" value="NZ_JAVDWQ010000032.1"/>
</dbReference>
<evidence type="ECO:0008006" key="3">
    <source>
        <dbReference type="Google" id="ProtNLM"/>
    </source>
</evidence>